<dbReference type="EnsemblMetazoa" id="CLYHEMT001176.1">
    <property type="protein sequence ID" value="CLYHEMP001176.1"/>
    <property type="gene ID" value="CLYHEMG001176"/>
</dbReference>
<evidence type="ECO:0000313" key="3">
    <source>
        <dbReference type="Proteomes" id="UP000594262"/>
    </source>
</evidence>
<dbReference type="Proteomes" id="UP000594262">
    <property type="component" value="Unplaced"/>
</dbReference>
<feature type="compositionally biased region" description="Polar residues" evidence="1">
    <location>
        <begin position="1"/>
        <end position="14"/>
    </location>
</feature>
<evidence type="ECO:0000313" key="2">
    <source>
        <dbReference type="EnsemblMetazoa" id="CLYHEMP001176.1"/>
    </source>
</evidence>
<organism evidence="2 3">
    <name type="scientific">Clytia hemisphaerica</name>
    <dbReference type="NCBI Taxonomy" id="252671"/>
    <lineage>
        <taxon>Eukaryota</taxon>
        <taxon>Metazoa</taxon>
        <taxon>Cnidaria</taxon>
        <taxon>Hydrozoa</taxon>
        <taxon>Hydroidolina</taxon>
        <taxon>Leptothecata</taxon>
        <taxon>Obeliida</taxon>
        <taxon>Clytiidae</taxon>
        <taxon>Clytia</taxon>
    </lineage>
</organism>
<name>A0A7M5TSI0_9CNID</name>
<keyword evidence="3" id="KW-1185">Reference proteome</keyword>
<feature type="region of interest" description="Disordered" evidence="1">
    <location>
        <begin position="1"/>
        <end position="23"/>
    </location>
</feature>
<dbReference type="AlphaFoldDB" id="A0A7M5TSI0"/>
<evidence type="ECO:0000256" key="1">
    <source>
        <dbReference type="SAM" id="MobiDB-lite"/>
    </source>
</evidence>
<sequence>MSENKQTPQQSNGENVEEEEQSQRIENFDNAMQNYVEILFGVRNCSNFAAHCFIKLYSKDKKKFMDTLKHHIENCNENFRGKIAEVIEEQNIAAILDDLDQADLESFQNSFANKPAEYVSQQIYLMKKEFIQKNKIKIEKKRNSFKTTR</sequence>
<accession>A0A7M5TSI0</accession>
<protein>
    <submittedName>
        <fullName evidence="2">Uncharacterized protein</fullName>
    </submittedName>
</protein>
<reference evidence="2" key="1">
    <citation type="submission" date="2021-01" db="UniProtKB">
        <authorList>
            <consortium name="EnsemblMetazoa"/>
        </authorList>
    </citation>
    <scope>IDENTIFICATION</scope>
</reference>
<proteinExistence type="predicted"/>